<evidence type="ECO:0000259" key="2">
    <source>
        <dbReference type="Pfam" id="PF13767"/>
    </source>
</evidence>
<feature type="chain" id="PRO_5003938885" description="DUF4168 domain-containing protein" evidence="1">
    <location>
        <begin position="25"/>
        <end position="166"/>
    </location>
</feature>
<accession>K9YSB2</accession>
<dbReference type="EMBL" id="CP003944">
    <property type="protein sequence ID" value="AFZ49826.1"/>
    <property type="molecule type" value="Genomic_DNA"/>
</dbReference>
<organism evidence="3 4">
    <name type="scientific">Dactylococcopsis salina (strain PCC 8305)</name>
    <name type="common">Myxobactron salinum</name>
    <dbReference type="NCBI Taxonomy" id="13035"/>
    <lineage>
        <taxon>Bacteria</taxon>
        <taxon>Bacillati</taxon>
        <taxon>Cyanobacteriota</taxon>
        <taxon>Cyanophyceae</taxon>
        <taxon>Nodosilineales</taxon>
        <taxon>Cymatolegaceae</taxon>
        <taxon>Dactylococcopsis</taxon>
    </lineage>
</organism>
<dbReference type="eggNOG" id="ENOG50334MW">
    <property type="taxonomic scope" value="Bacteria"/>
</dbReference>
<protein>
    <recommendedName>
        <fullName evidence="2">DUF4168 domain-containing protein</fullName>
    </recommendedName>
</protein>
<dbReference type="Pfam" id="PF13767">
    <property type="entry name" value="DUF4168"/>
    <property type="match status" value="2"/>
</dbReference>
<evidence type="ECO:0000313" key="4">
    <source>
        <dbReference type="Proteomes" id="UP000010482"/>
    </source>
</evidence>
<sequence length="166" mass="18855">MFNPLYISSASLLLLLTLSTPALAQPSAPVAQSQVKQASEGEINSQEIEQFAKAIQEMRAIQIESRDKVNEALQNEGLSKERFREILKAQRNPQEDIDMSQQEQEQFETVSEKLAQIQRETQSNMKEAVESKGLEVPRFQQILAAVREQPTLRQEVQQIIQSESDE</sequence>
<keyword evidence="1" id="KW-0732">Signal</keyword>
<name>K9YSB2_DACS8</name>
<feature type="domain" description="DUF4168" evidence="2">
    <location>
        <begin position="31"/>
        <end position="92"/>
    </location>
</feature>
<keyword evidence="4" id="KW-1185">Reference proteome</keyword>
<gene>
    <name evidence="3" type="ORF">Dacsa_1123</name>
</gene>
<evidence type="ECO:0000256" key="1">
    <source>
        <dbReference type="SAM" id="SignalP"/>
    </source>
</evidence>
<dbReference type="STRING" id="13035.Dacsa_1123"/>
<reference evidence="3" key="1">
    <citation type="submission" date="2012-04" db="EMBL/GenBank/DDBJ databases">
        <title>Finished genome of Dactylococcopsis salina PCC 8305.</title>
        <authorList>
            <consortium name="US DOE Joint Genome Institute"/>
            <person name="Gugger M."/>
            <person name="Coursin T."/>
            <person name="Rippka R."/>
            <person name="Tandeau De Marsac N."/>
            <person name="Huntemann M."/>
            <person name="Wei C.-L."/>
            <person name="Han J."/>
            <person name="Detter J.C."/>
            <person name="Han C."/>
            <person name="Tapia R."/>
            <person name="Daligault H."/>
            <person name="Chen A."/>
            <person name="Krypides N."/>
            <person name="Mavromatis K."/>
            <person name="Markowitz V."/>
            <person name="Szeto E."/>
            <person name="Ivanova N."/>
            <person name="Ovchinnikova G."/>
            <person name="Pagani I."/>
            <person name="Pati A."/>
            <person name="Goodwin L."/>
            <person name="Peters L."/>
            <person name="Pitluck S."/>
            <person name="Woyke T."/>
            <person name="Kerfeld C."/>
        </authorList>
    </citation>
    <scope>NUCLEOTIDE SEQUENCE [LARGE SCALE GENOMIC DNA]</scope>
    <source>
        <strain evidence="3">PCC 8305</strain>
    </source>
</reference>
<dbReference type="OrthoDB" id="530963at2"/>
<proteinExistence type="predicted"/>
<dbReference type="AlphaFoldDB" id="K9YSB2"/>
<dbReference type="HOGENOM" id="CLU_132544_0_0_3"/>
<dbReference type="RefSeq" id="WP_015228835.1">
    <property type="nucleotide sequence ID" value="NC_019780.1"/>
</dbReference>
<feature type="domain" description="DUF4168" evidence="2">
    <location>
        <begin position="99"/>
        <end position="156"/>
    </location>
</feature>
<feature type="signal peptide" evidence="1">
    <location>
        <begin position="1"/>
        <end position="24"/>
    </location>
</feature>
<dbReference type="InterPro" id="IPR025433">
    <property type="entry name" value="DUF4168"/>
</dbReference>
<dbReference type="KEGG" id="dsl:Dacsa_1123"/>
<dbReference type="Proteomes" id="UP000010482">
    <property type="component" value="Chromosome"/>
</dbReference>
<evidence type="ECO:0000313" key="3">
    <source>
        <dbReference type="EMBL" id="AFZ49826.1"/>
    </source>
</evidence>